<dbReference type="EMBL" id="VCLA01000199">
    <property type="protein sequence ID" value="MQT05220.1"/>
    <property type="molecule type" value="Genomic_DNA"/>
</dbReference>
<dbReference type="OrthoDB" id="8635520at2"/>
<dbReference type="InterPro" id="IPR036390">
    <property type="entry name" value="WH_DNA-bd_sf"/>
</dbReference>
<evidence type="ECO:0000259" key="2">
    <source>
        <dbReference type="SMART" id="SM00347"/>
    </source>
</evidence>
<evidence type="ECO:0000313" key="4">
    <source>
        <dbReference type="Proteomes" id="UP000419138"/>
    </source>
</evidence>
<keyword evidence="4" id="KW-1185">Reference proteome</keyword>
<dbReference type="GO" id="GO:0003700">
    <property type="term" value="F:DNA-binding transcription factor activity"/>
    <property type="evidence" value="ECO:0007669"/>
    <property type="project" value="InterPro"/>
</dbReference>
<dbReference type="SUPFAM" id="SSF46785">
    <property type="entry name" value="Winged helix' DNA-binding domain"/>
    <property type="match status" value="1"/>
</dbReference>
<feature type="domain" description="HTH marR-type" evidence="2">
    <location>
        <begin position="32"/>
        <end position="133"/>
    </location>
</feature>
<reference evidence="3 4" key="1">
    <citation type="submission" date="2019-05" db="EMBL/GenBank/DDBJ databases">
        <title>Comparative genomics and metabolomics analyses of clavulanic acid producing Streptomyces species provides insight into specialized metabolism and evolution of beta-lactam biosynthetic gene clusters.</title>
        <authorList>
            <person name="Moore M.A."/>
            <person name="Cruz-Morales P."/>
            <person name="Barona Gomez F."/>
            <person name="Kapil T."/>
        </authorList>
    </citation>
    <scope>NUCLEOTIDE SEQUENCE [LARGE SCALE GENOMIC DNA]</scope>
    <source>
        <strain evidence="3 4">NRRL 5741</strain>
    </source>
</reference>
<gene>
    <name evidence="3" type="ORF">FF041_35455</name>
</gene>
<dbReference type="RefSeq" id="WP_153526466.1">
    <property type="nucleotide sequence ID" value="NZ_JBEPDZ010000031.1"/>
</dbReference>
<protein>
    <submittedName>
        <fullName evidence="3">MarR family transcriptional regulator</fullName>
    </submittedName>
</protein>
<dbReference type="InterPro" id="IPR036388">
    <property type="entry name" value="WH-like_DNA-bd_sf"/>
</dbReference>
<feature type="region of interest" description="Disordered" evidence="1">
    <location>
        <begin position="148"/>
        <end position="169"/>
    </location>
</feature>
<dbReference type="CDD" id="cd00090">
    <property type="entry name" value="HTH_ARSR"/>
    <property type="match status" value="1"/>
</dbReference>
<dbReference type="InterPro" id="IPR000835">
    <property type="entry name" value="HTH_MarR-typ"/>
</dbReference>
<dbReference type="Pfam" id="PF12802">
    <property type="entry name" value="MarR_2"/>
    <property type="match status" value="1"/>
</dbReference>
<dbReference type="InterPro" id="IPR011991">
    <property type="entry name" value="ArsR-like_HTH"/>
</dbReference>
<dbReference type="InterPro" id="IPR039422">
    <property type="entry name" value="MarR/SlyA-like"/>
</dbReference>
<feature type="compositionally biased region" description="Low complexity" evidence="1">
    <location>
        <begin position="159"/>
        <end position="169"/>
    </location>
</feature>
<dbReference type="SMART" id="SM00347">
    <property type="entry name" value="HTH_MARR"/>
    <property type="match status" value="1"/>
</dbReference>
<dbReference type="Proteomes" id="UP000419138">
    <property type="component" value="Unassembled WGS sequence"/>
</dbReference>
<proteinExistence type="predicted"/>
<evidence type="ECO:0000256" key="1">
    <source>
        <dbReference type="SAM" id="MobiDB-lite"/>
    </source>
</evidence>
<dbReference type="Gene3D" id="1.10.10.10">
    <property type="entry name" value="Winged helix-like DNA-binding domain superfamily/Winged helix DNA-binding domain"/>
    <property type="match status" value="1"/>
</dbReference>
<organism evidence="3 4">
    <name type="scientific">Streptomyces jumonjinensis</name>
    <dbReference type="NCBI Taxonomy" id="1945"/>
    <lineage>
        <taxon>Bacteria</taxon>
        <taxon>Bacillati</taxon>
        <taxon>Actinomycetota</taxon>
        <taxon>Actinomycetes</taxon>
        <taxon>Kitasatosporales</taxon>
        <taxon>Streptomycetaceae</taxon>
        <taxon>Streptomyces</taxon>
    </lineage>
</organism>
<dbReference type="PANTHER" id="PTHR33164">
    <property type="entry name" value="TRANSCRIPTIONAL REGULATOR, MARR FAMILY"/>
    <property type="match status" value="1"/>
</dbReference>
<evidence type="ECO:0000313" key="3">
    <source>
        <dbReference type="EMBL" id="MQT05220.1"/>
    </source>
</evidence>
<comment type="caution">
    <text evidence="3">The sequence shown here is derived from an EMBL/GenBank/DDBJ whole genome shotgun (WGS) entry which is preliminary data.</text>
</comment>
<dbReference type="AlphaFoldDB" id="A0A646KSZ9"/>
<name>A0A646KSZ9_STRJU</name>
<dbReference type="PANTHER" id="PTHR33164:SF99">
    <property type="entry name" value="MARR FAMILY REGULATORY PROTEIN"/>
    <property type="match status" value="1"/>
</dbReference>
<accession>A0A646KSZ9</accession>
<sequence length="169" mass="18792">MPDEPWLDEAEQRAWRSYLHMQRLLTVRLSSRMQRDFDLSAADYEILVNLSEAAHGRMGPGELAEATQWEKSRLSHHLTRMERRGLVSREPSRTGRYPDVQLTEAGRAAIRRAAPAHAADVRALFVDVLGPQHLARFAEDCRAVTAALDAEQRPPAPAPAAGQEPGPPA</sequence>
<dbReference type="GO" id="GO:0006950">
    <property type="term" value="P:response to stress"/>
    <property type="evidence" value="ECO:0007669"/>
    <property type="project" value="TreeGrafter"/>
</dbReference>